<dbReference type="KEGG" id="gacu:117549096"/>
<keyword evidence="10" id="KW-0067">ATP-binding</keyword>
<dbReference type="PANTHER" id="PTHR11096">
    <property type="entry name" value="RNA 3' TERMINAL PHOSPHATE CYCLASE"/>
    <property type="match status" value="1"/>
</dbReference>
<dbReference type="Gene3D" id="3.65.10.20">
    <property type="entry name" value="RNA 3'-terminal phosphate cyclase domain"/>
    <property type="match status" value="1"/>
</dbReference>
<reference evidence="14" key="1">
    <citation type="submission" date="2025-08" db="UniProtKB">
        <authorList>
            <consortium name="RefSeq"/>
        </authorList>
    </citation>
    <scope>IDENTIFICATION</scope>
</reference>
<dbReference type="InterPro" id="IPR000228">
    <property type="entry name" value="RNA3'_term_phos_cyc"/>
</dbReference>
<dbReference type="GeneID" id="117549096"/>
<dbReference type="SUPFAM" id="SSF55205">
    <property type="entry name" value="EPT/RTPC-like"/>
    <property type="match status" value="2"/>
</dbReference>
<sequence length="406" mass="43913">MHRKCVRLFRLTRHTEVESAASFRRFRSRLSVKQLKLGVRQKMESEVMEIDGSVMEGGGQILRVSAALSCITGTSVKITKIRAGRSTPGLRPQHLSGLQLVSDLCSGSLQGAEIGSTEISLTPGKIHCGNHTADPQTAGSVCLLLQASLPCAVFADGPSQLVLKGGTNAEMAPQIDYTVKVFKPTMEKFGVHFDCDVRLRAYYPKGGGEVMVTVNPVKELQPVLMTERGKLTKCYGRAFVAGVLPYKLAKDMSSAAVRTIRREIKDLYINIPALQEKENATGNANGIIIIAESSTGCVFAGSALGRKGVYAEQIGAEAAEMLLRNVRHNGCVDEFLQDQVIIFMALAKGTSRIRTGPVTQHTQTAIHIAEKLTQAKFTITKCDDELSNDDTFLIECEGSGAANAHM</sequence>
<dbReference type="GO" id="GO:0005634">
    <property type="term" value="C:nucleus"/>
    <property type="evidence" value="ECO:0007669"/>
    <property type="project" value="TreeGrafter"/>
</dbReference>
<dbReference type="InterPro" id="IPR036553">
    <property type="entry name" value="RPTC_insert"/>
</dbReference>
<dbReference type="InterPro" id="IPR023797">
    <property type="entry name" value="RNA3'_phos_cyclase_dom"/>
</dbReference>
<feature type="domain" description="RNA 3'-terminal phosphate cyclase" evidence="11">
    <location>
        <begin position="55"/>
        <end position="379"/>
    </location>
</feature>
<dbReference type="CDD" id="cd00874">
    <property type="entry name" value="RNA_Cyclase_Class_II"/>
    <property type="match status" value="1"/>
</dbReference>
<dbReference type="Gene3D" id="3.30.360.20">
    <property type="entry name" value="RNA 3'-terminal phosphate cyclase, insert domain"/>
    <property type="match status" value="1"/>
</dbReference>
<dbReference type="InterPro" id="IPR013792">
    <property type="entry name" value="RNA3'P_cycl/enolpyr_Trfase_a/b"/>
</dbReference>
<evidence type="ECO:0000313" key="14">
    <source>
        <dbReference type="RefSeq" id="XP_034076588.1"/>
    </source>
</evidence>
<evidence type="ECO:0000256" key="2">
    <source>
        <dbReference type="ARBA" id="ARBA00012725"/>
    </source>
</evidence>
<feature type="binding site" evidence="10">
    <location>
        <position position="146"/>
    </location>
    <ligand>
        <name>ATP</name>
        <dbReference type="ChEBI" id="CHEBI:30616"/>
    </ligand>
</feature>
<dbReference type="InterPro" id="IPR013791">
    <property type="entry name" value="RNA3'-term_phos_cycl_insert"/>
</dbReference>
<dbReference type="CTD" id="8634"/>
<evidence type="ECO:0000256" key="8">
    <source>
        <dbReference type="ARBA" id="ARBA00045867"/>
    </source>
</evidence>
<dbReference type="FunFam" id="3.30.360.20:FF:000002">
    <property type="entry name" value="RNA terminal phosphate cyclase-like 1"/>
    <property type="match status" value="1"/>
</dbReference>
<dbReference type="RefSeq" id="XP_034076588.1">
    <property type="nucleotide sequence ID" value="XM_034220697.1"/>
</dbReference>
<evidence type="ECO:0000256" key="5">
    <source>
        <dbReference type="ARBA" id="ARBA00022741"/>
    </source>
</evidence>
<dbReference type="Pfam" id="PF05189">
    <property type="entry name" value="RTC_insert"/>
    <property type="match status" value="1"/>
</dbReference>
<evidence type="ECO:0000256" key="7">
    <source>
        <dbReference type="ARBA" id="ARBA00032543"/>
    </source>
</evidence>
<dbReference type="AlphaFoldDB" id="A0A6P8UHJ2"/>
<evidence type="ECO:0000256" key="9">
    <source>
        <dbReference type="PIRSR" id="PIRSR005378-1"/>
    </source>
</evidence>
<keyword evidence="4" id="KW-0436">Ligase</keyword>
<dbReference type="EC" id="6.5.1.4" evidence="2"/>
<feature type="binding site" evidence="10">
    <location>
        <begin position="335"/>
        <end position="339"/>
    </location>
    <ligand>
        <name>ATP</name>
        <dbReference type="ChEBI" id="CHEBI:30616"/>
    </ligand>
</feature>
<comment type="function">
    <text evidence="8">Catalyzes the conversion of 3'-phosphate to a 2',3'-cyclic phosphodiester at the end of RNA. The mechanism of action of the enzyme occurs in 3 steps: (A) adenylation of the enzyme by ATP; (B) transfer of adenylate to an RNA-N3'P to produce RNA-N3'PP5'A; (C) and attack of the adjacent 2'-hydroxyl on the 3'-phosphorus in the diester linkage to produce the cyclic end product. Likely functions in some aspects of cellular RNA processing. Function plays an important role in regulating axon regeneration by inhibiting central nervous system (CNS) axon regeneration following optic nerve injury.</text>
</comment>
<organism evidence="13 14">
    <name type="scientific">Gymnodraco acuticeps</name>
    <name type="common">Antarctic dragonfish</name>
    <dbReference type="NCBI Taxonomy" id="8218"/>
    <lineage>
        <taxon>Eukaryota</taxon>
        <taxon>Metazoa</taxon>
        <taxon>Chordata</taxon>
        <taxon>Craniata</taxon>
        <taxon>Vertebrata</taxon>
        <taxon>Euteleostomi</taxon>
        <taxon>Actinopterygii</taxon>
        <taxon>Neopterygii</taxon>
        <taxon>Teleostei</taxon>
        <taxon>Neoteleostei</taxon>
        <taxon>Acanthomorphata</taxon>
        <taxon>Eupercaria</taxon>
        <taxon>Perciformes</taxon>
        <taxon>Notothenioidei</taxon>
        <taxon>Bathydraconidae</taxon>
        <taxon>Gymnodraco</taxon>
    </lineage>
</organism>
<dbReference type="SUPFAM" id="SSF52913">
    <property type="entry name" value="RNA 3'-terminal phosphate cyclase, RPTC, insert domain"/>
    <property type="match status" value="1"/>
</dbReference>
<proteinExistence type="inferred from homology"/>
<comment type="similarity">
    <text evidence="1">Belongs to the RNA 3'-terminal cyclase family. Type 1 subfamily.</text>
</comment>
<dbReference type="Proteomes" id="UP000515161">
    <property type="component" value="Unplaced"/>
</dbReference>
<evidence type="ECO:0000256" key="3">
    <source>
        <dbReference type="ARBA" id="ARBA00021428"/>
    </source>
</evidence>
<dbReference type="NCBIfam" id="TIGR03399">
    <property type="entry name" value="RNA_3prim_cycl"/>
    <property type="match status" value="1"/>
</dbReference>
<dbReference type="GO" id="GO:0006396">
    <property type="term" value="P:RNA processing"/>
    <property type="evidence" value="ECO:0007669"/>
    <property type="project" value="InterPro"/>
</dbReference>
<name>A0A6P8UHJ2_GYMAC</name>
<accession>A0A6P8UHJ2</accession>
<evidence type="ECO:0000259" key="12">
    <source>
        <dbReference type="Pfam" id="PF05189"/>
    </source>
</evidence>
<evidence type="ECO:0000256" key="4">
    <source>
        <dbReference type="ARBA" id="ARBA00022598"/>
    </source>
</evidence>
<evidence type="ECO:0000256" key="10">
    <source>
        <dbReference type="PIRSR" id="PIRSR005378-2"/>
    </source>
</evidence>
<evidence type="ECO:0000259" key="11">
    <source>
        <dbReference type="Pfam" id="PF01137"/>
    </source>
</evidence>
<evidence type="ECO:0000256" key="1">
    <source>
        <dbReference type="ARBA" id="ARBA00009206"/>
    </source>
</evidence>
<dbReference type="Pfam" id="PF01137">
    <property type="entry name" value="RTC"/>
    <property type="match status" value="1"/>
</dbReference>
<protein>
    <recommendedName>
        <fullName evidence="3">RNA 3'-terminal phosphate cyclase</fullName>
        <ecNumber evidence="2">6.5.1.4</ecNumber>
    </recommendedName>
    <alternativeName>
        <fullName evidence="7">RNA terminal phosphate cyclase domain-containing protein 1</fullName>
    </alternativeName>
</protein>
<comment type="catalytic activity">
    <reaction evidence="6">
        <text>a 3'-end 3'-phospho-ribonucleotide-RNA + ATP = a 3'-end 2',3'-cyclophospho-ribonucleotide-RNA + AMP + diphosphate</text>
        <dbReference type="Rhea" id="RHEA:23976"/>
        <dbReference type="Rhea" id="RHEA-COMP:10463"/>
        <dbReference type="Rhea" id="RHEA-COMP:10464"/>
        <dbReference type="ChEBI" id="CHEBI:30616"/>
        <dbReference type="ChEBI" id="CHEBI:33019"/>
        <dbReference type="ChEBI" id="CHEBI:83062"/>
        <dbReference type="ChEBI" id="CHEBI:83064"/>
        <dbReference type="ChEBI" id="CHEBI:456215"/>
        <dbReference type="EC" id="6.5.1.4"/>
    </reaction>
</comment>
<dbReference type="PIRSF" id="PIRSF005378">
    <property type="entry name" value="RNA3'_term_phos_cycl_euk"/>
    <property type="match status" value="1"/>
</dbReference>
<dbReference type="GO" id="GO:0005524">
    <property type="term" value="F:ATP binding"/>
    <property type="evidence" value="ECO:0007669"/>
    <property type="project" value="UniProtKB-KW"/>
</dbReference>
<dbReference type="HAMAP" id="MF_00200">
    <property type="entry name" value="RTC"/>
    <property type="match status" value="1"/>
</dbReference>
<evidence type="ECO:0000313" key="13">
    <source>
        <dbReference type="Proteomes" id="UP000515161"/>
    </source>
</evidence>
<gene>
    <name evidence="14" type="primary">rtca</name>
</gene>
<dbReference type="GO" id="GO:0003963">
    <property type="term" value="F:RNA-3'-phosphate cyclase activity"/>
    <property type="evidence" value="ECO:0007669"/>
    <property type="project" value="UniProtKB-EC"/>
</dbReference>
<dbReference type="OrthoDB" id="25029at2759"/>
<keyword evidence="5 10" id="KW-0547">Nucleotide-binding</keyword>
<keyword evidence="13" id="KW-1185">Reference proteome</keyword>
<dbReference type="InterPro" id="IPR037136">
    <property type="entry name" value="RNA3'_phos_cyclase_dom_sf"/>
</dbReference>
<feature type="active site" description="Tele-AMP-histidine intermediate" evidence="9">
    <location>
        <position position="361"/>
    </location>
</feature>
<dbReference type="InterPro" id="IPR017770">
    <property type="entry name" value="RNA3'_term_phos_cyc_type_1"/>
</dbReference>
<evidence type="ECO:0000256" key="6">
    <source>
        <dbReference type="ARBA" id="ARBA00024481"/>
    </source>
</evidence>
<feature type="domain" description="RNA 3'-terminal phosphate cyclase insert" evidence="12">
    <location>
        <begin position="226"/>
        <end position="326"/>
    </location>
</feature>
<dbReference type="PANTHER" id="PTHR11096:SF0">
    <property type="entry name" value="RNA 3'-TERMINAL PHOSPHATE CYCLASE"/>
    <property type="match status" value="1"/>
</dbReference>
<dbReference type="FunCoup" id="A0A6P8UHJ2">
    <property type="interactions" value="672"/>
</dbReference>
<dbReference type="InParanoid" id="A0A6P8UHJ2"/>